<keyword evidence="2" id="KW-1185">Reference proteome</keyword>
<name>A0AAV4XFM5_CAEEX</name>
<dbReference type="EMBL" id="BPLR01000246">
    <property type="protein sequence ID" value="GIY93203.1"/>
    <property type="molecule type" value="Genomic_DNA"/>
</dbReference>
<comment type="caution">
    <text evidence="1">The sequence shown here is derived from an EMBL/GenBank/DDBJ whole genome shotgun (WGS) entry which is preliminary data.</text>
</comment>
<evidence type="ECO:0000313" key="2">
    <source>
        <dbReference type="Proteomes" id="UP001054945"/>
    </source>
</evidence>
<proteinExistence type="predicted"/>
<organism evidence="1 2">
    <name type="scientific">Caerostris extrusa</name>
    <name type="common">Bark spider</name>
    <name type="synonym">Caerostris bankana</name>
    <dbReference type="NCBI Taxonomy" id="172846"/>
    <lineage>
        <taxon>Eukaryota</taxon>
        <taxon>Metazoa</taxon>
        <taxon>Ecdysozoa</taxon>
        <taxon>Arthropoda</taxon>
        <taxon>Chelicerata</taxon>
        <taxon>Arachnida</taxon>
        <taxon>Araneae</taxon>
        <taxon>Araneomorphae</taxon>
        <taxon>Entelegynae</taxon>
        <taxon>Araneoidea</taxon>
        <taxon>Araneidae</taxon>
        <taxon>Caerostris</taxon>
    </lineage>
</organism>
<dbReference type="AlphaFoldDB" id="A0AAV4XFM5"/>
<accession>A0AAV4XFM5</accession>
<protein>
    <submittedName>
        <fullName evidence="1">Uncharacterized protein</fullName>
    </submittedName>
</protein>
<evidence type="ECO:0000313" key="1">
    <source>
        <dbReference type="EMBL" id="GIY93203.1"/>
    </source>
</evidence>
<dbReference type="Proteomes" id="UP001054945">
    <property type="component" value="Unassembled WGS sequence"/>
</dbReference>
<sequence>MSEIHDWFAFPVVNRKFQDLREENYFNILVQYTFMALIALNMLKGFHGQNDGPLSLPRNLQKYLGGLQDCLPLRMNSNNEF</sequence>
<reference evidence="1 2" key="1">
    <citation type="submission" date="2021-06" db="EMBL/GenBank/DDBJ databases">
        <title>Caerostris extrusa draft genome.</title>
        <authorList>
            <person name="Kono N."/>
            <person name="Arakawa K."/>
        </authorList>
    </citation>
    <scope>NUCLEOTIDE SEQUENCE [LARGE SCALE GENOMIC DNA]</scope>
</reference>
<gene>
    <name evidence="1" type="ORF">CEXT_152711</name>
</gene>